<protein>
    <submittedName>
        <fullName evidence="1">Uncharacterized protein</fullName>
    </submittedName>
</protein>
<sequence length="100" mass="11951">MSKKCREPAAYSCEVTEEKSFYERRPVYTKNKLNTSNKQRLVEDGKYLNVFYGHKVSVLRKRDKDSVDRQEMRITDFGQKRKIQEHQLFLKLSALKNHPL</sequence>
<proteinExistence type="predicted"/>
<organism evidence="1 2">
    <name type="scientific">Trichonephila clavata</name>
    <name type="common">Joro spider</name>
    <name type="synonym">Nephila clavata</name>
    <dbReference type="NCBI Taxonomy" id="2740835"/>
    <lineage>
        <taxon>Eukaryota</taxon>
        <taxon>Metazoa</taxon>
        <taxon>Ecdysozoa</taxon>
        <taxon>Arthropoda</taxon>
        <taxon>Chelicerata</taxon>
        <taxon>Arachnida</taxon>
        <taxon>Araneae</taxon>
        <taxon>Araneomorphae</taxon>
        <taxon>Entelegynae</taxon>
        <taxon>Araneoidea</taxon>
        <taxon>Nephilidae</taxon>
        <taxon>Trichonephila</taxon>
    </lineage>
</organism>
<reference evidence="1" key="1">
    <citation type="submission" date="2020-07" db="EMBL/GenBank/DDBJ databases">
        <title>Multicomponent nature underlies the extraordinary mechanical properties of spider dragline silk.</title>
        <authorList>
            <person name="Kono N."/>
            <person name="Nakamura H."/>
            <person name="Mori M."/>
            <person name="Yoshida Y."/>
            <person name="Ohtoshi R."/>
            <person name="Malay A.D."/>
            <person name="Moran D.A.P."/>
            <person name="Tomita M."/>
            <person name="Numata K."/>
            <person name="Arakawa K."/>
        </authorList>
    </citation>
    <scope>NUCLEOTIDE SEQUENCE</scope>
</reference>
<keyword evidence="2" id="KW-1185">Reference proteome</keyword>
<comment type="caution">
    <text evidence="1">The sequence shown here is derived from an EMBL/GenBank/DDBJ whole genome shotgun (WGS) entry which is preliminary data.</text>
</comment>
<dbReference type="EMBL" id="BMAO01021589">
    <property type="protein sequence ID" value="GFQ75743.1"/>
    <property type="molecule type" value="Genomic_DNA"/>
</dbReference>
<evidence type="ECO:0000313" key="2">
    <source>
        <dbReference type="Proteomes" id="UP000887116"/>
    </source>
</evidence>
<dbReference type="Proteomes" id="UP000887116">
    <property type="component" value="Unassembled WGS sequence"/>
</dbReference>
<evidence type="ECO:0000313" key="1">
    <source>
        <dbReference type="EMBL" id="GFQ75743.1"/>
    </source>
</evidence>
<gene>
    <name evidence="1" type="ORF">TNCT_381551</name>
</gene>
<name>A0A8X6FBB0_TRICU</name>
<accession>A0A8X6FBB0</accession>
<dbReference type="AlphaFoldDB" id="A0A8X6FBB0"/>